<evidence type="ECO:0000313" key="1">
    <source>
        <dbReference type="EMBL" id="CAF4382185.1"/>
    </source>
</evidence>
<comment type="caution">
    <text evidence="1">The sequence shown here is derived from an EMBL/GenBank/DDBJ whole genome shotgun (WGS) entry which is preliminary data.</text>
</comment>
<dbReference type="Proteomes" id="UP000663881">
    <property type="component" value="Unassembled WGS sequence"/>
</dbReference>
<gene>
    <name evidence="1" type="ORF">OKA104_LOCUS50417</name>
</gene>
<dbReference type="Gene3D" id="3.50.50.100">
    <property type="match status" value="1"/>
</dbReference>
<evidence type="ECO:0000313" key="2">
    <source>
        <dbReference type="Proteomes" id="UP000663881"/>
    </source>
</evidence>
<dbReference type="EMBL" id="CAJOAY010025316">
    <property type="protein sequence ID" value="CAF4382185.1"/>
    <property type="molecule type" value="Genomic_DNA"/>
</dbReference>
<evidence type="ECO:0008006" key="3">
    <source>
        <dbReference type="Google" id="ProtNLM"/>
    </source>
</evidence>
<name>A0A820N4R3_9BILA</name>
<feature type="non-terminal residue" evidence="1">
    <location>
        <position position="1"/>
    </location>
</feature>
<reference evidence="1" key="1">
    <citation type="submission" date="2021-02" db="EMBL/GenBank/DDBJ databases">
        <authorList>
            <person name="Nowell W R."/>
        </authorList>
    </citation>
    <scope>NUCLEOTIDE SEQUENCE</scope>
</reference>
<sequence length="55" mass="6498">MFRSLLKYPLISNRLKHTLTRQENNGKKKVIVLGAGWGGFQFVRYLNRKKYDVTL</sequence>
<organism evidence="1 2">
    <name type="scientific">Adineta steineri</name>
    <dbReference type="NCBI Taxonomy" id="433720"/>
    <lineage>
        <taxon>Eukaryota</taxon>
        <taxon>Metazoa</taxon>
        <taxon>Spiralia</taxon>
        <taxon>Gnathifera</taxon>
        <taxon>Rotifera</taxon>
        <taxon>Eurotatoria</taxon>
        <taxon>Bdelloidea</taxon>
        <taxon>Adinetida</taxon>
        <taxon>Adinetidae</taxon>
        <taxon>Adineta</taxon>
    </lineage>
</organism>
<dbReference type="AlphaFoldDB" id="A0A820N4R3"/>
<protein>
    <recommendedName>
        <fullName evidence="3">NADH dehydrogenase</fullName>
    </recommendedName>
</protein>
<accession>A0A820N4R3</accession>
<proteinExistence type="predicted"/>